<evidence type="ECO:0000313" key="2">
    <source>
        <dbReference type="EMBL" id="SIT22499.1"/>
    </source>
</evidence>
<dbReference type="AlphaFoldDB" id="A0A173MCL8"/>
<feature type="chain" id="PRO_5030022753" evidence="1">
    <location>
        <begin position="21"/>
        <end position="140"/>
    </location>
</feature>
<dbReference type="PROSITE" id="PS51257">
    <property type="entry name" value="PROKAR_LIPOPROTEIN"/>
    <property type="match status" value="1"/>
</dbReference>
<dbReference type="EMBL" id="FTOR01000005">
    <property type="protein sequence ID" value="SIT22499.1"/>
    <property type="molecule type" value="Genomic_DNA"/>
</dbReference>
<reference evidence="3" key="1">
    <citation type="submission" date="2017-01" db="EMBL/GenBank/DDBJ databases">
        <authorList>
            <person name="Varghese N."/>
            <person name="Submissions S."/>
        </authorList>
    </citation>
    <scope>NUCLEOTIDE SEQUENCE [LARGE SCALE GENOMIC DNA]</scope>
    <source>
        <strain evidence="3">DSM 21054</strain>
    </source>
</reference>
<organism evidence="2 3">
    <name type="scientific">Filimonas lacunae</name>
    <dbReference type="NCBI Taxonomy" id="477680"/>
    <lineage>
        <taxon>Bacteria</taxon>
        <taxon>Pseudomonadati</taxon>
        <taxon>Bacteroidota</taxon>
        <taxon>Chitinophagia</taxon>
        <taxon>Chitinophagales</taxon>
        <taxon>Chitinophagaceae</taxon>
        <taxon>Filimonas</taxon>
    </lineage>
</organism>
<keyword evidence="3" id="KW-1185">Reference proteome</keyword>
<gene>
    <name evidence="2" type="ORF">SAMN05421788_105314</name>
</gene>
<accession>A0A173MCL8</accession>
<dbReference type="OrthoDB" id="671785at2"/>
<keyword evidence="1" id="KW-0732">Signal</keyword>
<dbReference type="RefSeq" id="WP_084206318.1">
    <property type="nucleotide sequence ID" value="NZ_AP017422.1"/>
</dbReference>
<sequence length="140" mass="15826">MKTNVLKRMTVWLLPVLLLAACGGKQHNYPQAENSLDAAREFIDGYLKGDFDKALFYMAKDSANLQNLQKMQIAYTSKSANDKKQYKQASIIINQVEALDDSTDIINYKNSFDRIARKVKVIKAPGGWLVDFKYTISGNI</sequence>
<proteinExistence type="predicted"/>
<evidence type="ECO:0000256" key="1">
    <source>
        <dbReference type="SAM" id="SignalP"/>
    </source>
</evidence>
<dbReference type="KEGG" id="fln:FLA_1236"/>
<evidence type="ECO:0000313" key="3">
    <source>
        <dbReference type="Proteomes" id="UP000186917"/>
    </source>
</evidence>
<name>A0A173MCL8_9BACT</name>
<dbReference type="Gene3D" id="3.10.450.50">
    <property type="match status" value="1"/>
</dbReference>
<feature type="signal peptide" evidence="1">
    <location>
        <begin position="1"/>
        <end position="20"/>
    </location>
</feature>
<dbReference type="Proteomes" id="UP000186917">
    <property type="component" value="Unassembled WGS sequence"/>
</dbReference>
<dbReference type="STRING" id="477680.SAMN05421788_105314"/>
<protein>
    <submittedName>
        <fullName evidence="2">Uncharacterized protein</fullName>
    </submittedName>
</protein>